<organism evidence="1 2">
    <name type="scientific">Salinimicrobium sediminis</name>
    <dbReference type="NCBI Taxonomy" id="1343891"/>
    <lineage>
        <taxon>Bacteria</taxon>
        <taxon>Pseudomonadati</taxon>
        <taxon>Bacteroidota</taxon>
        <taxon>Flavobacteriia</taxon>
        <taxon>Flavobacteriales</taxon>
        <taxon>Flavobacteriaceae</taxon>
        <taxon>Salinimicrobium</taxon>
    </lineage>
</organism>
<sequence>MQKKRFWLLALLGLLILARILLPYFLERYINGVLRDIPGYTGYVEDVDVALYRGAYVIEGLHLDKVNAEVSTPFLNFPKADISIEWRALFKGRIVSEIILHEPIVNYIYEDQKKETPEGKPEVADWQKALMDLVPIEINHFQVINGKFSYVKFSEDPNIDLVMEHINLIATNLRNVENSDNVLPSSVHATAVSFGGGSVLLEGRIDIMRQIPNLDMEFSLQKADVRALNETSLKFAGVDFARGTFELYAEAAIADGYIKGYIKPMFIDTELIGEEDQGFFEKLWEGFVGVFKFLFKNQGTDTLATRTPFEGDLNEIDTGVFKTILNIFKNAWFNAFSAEVEEDIDYRDAKEASKD</sequence>
<proteinExistence type="predicted"/>
<protein>
    <recommendedName>
        <fullName evidence="3">DUF748 domain-containing protein</fullName>
    </recommendedName>
</protein>
<dbReference type="EMBL" id="OCMF01000002">
    <property type="protein sequence ID" value="SOC80622.1"/>
    <property type="molecule type" value="Genomic_DNA"/>
</dbReference>
<name>A0A285X5M2_9FLAO</name>
<accession>A0A285X5M2</accession>
<dbReference type="AlphaFoldDB" id="A0A285X5M2"/>
<dbReference type="OrthoDB" id="9771783at2"/>
<dbReference type="Proteomes" id="UP000219193">
    <property type="component" value="Unassembled WGS sequence"/>
</dbReference>
<evidence type="ECO:0008006" key="3">
    <source>
        <dbReference type="Google" id="ProtNLM"/>
    </source>
</evidence>
<evidence type="ECO:0000313" key="2">
    <source>
        <dbReference type="Proteomes" id="UP000219193"/>
    </source>
</evidence>
<dbReference type="RefSeq" id="WP_097056379.1">
    <property type="nucleotide sequence ID" value="NZ_OCMF01000002.1"/>
</dbReference>
<evidence type="ECO:0000313" key="1">
    <source>
        <dbReference type="EMBL" id="SOC80622.1"/>
    </source>
</evidence>
<keyword evidence="2" id="KW-1185">Reference proteome</keyword>
<gene>
    <name evidence="1" type="ORF">SAMN06296241_2175</name>
</gene>
<reference evidence="2" key="1">
    <citation type="submission" date="2017-09" db="EMBL/GenBank/DDBJ databases">
        <authorList>
            <person name="Varghese N."/>
            <person name="Submissions S."/>
        </authorList>
    </citation>
    <scope>NUCLEOTIDE SEQUENCE [LARGE SCALE GENOMIC DNA]</scope>
    <source>
        <strain evidence="2">CGMCC 1.12641</strain>
    </source>
</reference>